<dbReference type="Pfam" id="PF04365">
    <property type="entry name" value="BrnT_toxin"/>
    <property type="match status" value="1"/>
</dbReference>
<evidence type="ECO:0000313" key="2">
    <source>
        <dbReference type="Proteomes" id="UP000195442"/>
    </source>
</evidence>
<dbReference type="Proteomes" id="UP000195442">
    <property type="component" value="Unassembled WGS sequence"/>
</dbReference>
<organism evidence="1 2">
    <name type="scientific">Crenothrix polyspora</name>
    <dbReference type="NCBI Taxonomy" id="360316"/>
    <lineage>
        <taxon>Bacteria</taxon>
        <taxon>Pseudomonadati</taxon>
        <taxon>Pseudomonadota</taxon>
        <taxon>Gammaproteobacteria</taxon>
        <taxon>Methylococcales</taxon>
        <taxon>Crenotrichaceae</taxon>
        <taxon>Crenothrix</taxon>
    </lineage>
</organism>
<accession>A0A1R4GZ79</accession>
<evidence type="ECO:0000313" key="1">
    <source>
        <dbReference type="EMBL" id="SJM89130.1"/>
    </source>
</evidence>
<name>A0A1R4GZ79_9GAMM</name>
<proteinExistence type="predicted"/>
<dbReference type="Gene3D" id="3.10.450.530">
    <property type="entry name" value="Ribonuclease toxin, BrnT, of type II toxin-antitoxin system"/>
    <property type="match status" value="1"/>
</dbReference>
<dbReference type="RefSeq" id="WP_087145489.1">
    <property type="nucleotide sequence ID" value="NZ_FUKJ01000006.1"/>
</dbReference>
<dbReference type="EMBL" id="FUKJ01000006">
    <property type="protein sequence ID" value="SJM89130.1"/>
    <property type="molecule type" value="Genomic_DNA"/>
</dbReference>
<dbReference type="InterPro" id="IPR038573">
    <property type="entry name" value="BrnT_sf"/>
</dbReference>
<keyword evidence="2" id="KW-1185">Reference proteome</keyword>
<sequence>MKFEWDAEKALKNKEKHNVSFDEAQTVFDDSLATIFNDEWNSVGEHRELIIGHSNKRRLLIVSFTERDQGVVRIISSRPATTQERKKT</sequence>
<gene>
    <name evidence="1" type="ORF">CRENPOLYSF2_1030012</name>
</gene>
<protein>
    <recommendedName>
        <fullName evidence="3">BrnT family toxin</fullName>
    </recommendedName>
</protein>
<reference evidence="2" key="1">
    <citation type="submission" date="2017-02" db="EMBL/GenBank/DDBJ databases">
        <authorList>
            <person name="Daims H."/>
        </authorList>
    </citation>
    <scope>NUCLEOTIDE SEQUENCE [LARGE SCALE GENOMIC DNA]</scope>
</reference>
<dbReference type="AlphaFoldDB" id="A0A1R4GZ79"/>
<dbReference type="InterPro" id="IPR007460">
    <property type="entry name" value="BrnT_toxin"/>
</dbReference>
<dbReference type="OrthoDB" id="9802417at2"/>
<evidence type="ECO:0008006" key="3">
    <source>
        <dbReference type="Google" id="ProtNLM"/>
    </source>
</evidence>